<evidence type="ECO:0000313" key="3">
    <source>
        <dbReference type="Proteomes" id="UP000005631"/>
    </source>
</evidence>
<dbReference type="HOGENOM" id="CLU_2701242_0_0_10"/>
<accession>G8QZN8</accession>
<keyword evidence="1" id="KW-0812">Transmembrane</keyword>
<reference evidence="2 3" key="1">
    <citation type="journal article" date="2012" name="Stand. Genomic Sci.">
        <title>Genome sequence of the orange-pigmented seawater bacterium Owenweeksia hongkongensis type strain (UST20020801(T)).</title>
        <authorList>
            <person name="Riedel T."/>
            <person name="Held B."/>
            <person name="Nolan M."/>
            <person name="Lucas S."/>
            <person name="Lapidus A."/>
            <person name="Tice H."/>
            <person name="Del Rio T.G."/>
            <person name="Cheng J.F."/>
            <person name="Han C."/>
            <person name="Tapia R."/>
            <person name="Goodwin L.A."/>
            <person name="Pitluck S."/>
            <person name="Liolios K."/>
            <person name="Mavromatis K."/>
            <person name="Pagani I."/>
            <person name="Ivanova N."/>
            <person name="Mikhailova N."/>
            <person name="Pati A."/>
            <person name="Chen A."/>
            <person name="Palaniappan K."/>
            <person name="Rohde M."/>
            <person name="Tindall B.J."/>
            <person name="Detter J.C."/>
            <person name="Goker M."/>
            <person name="Woyke T."/>
            <person name="Bristow J."/>
            <person name="Eisen J.A."/>
            <person name="Markowitz V."/>
            <person name="Hugenholtz P."/>
            <person name="Klenk H.P."/>
            <person name="Kyrpides N.C."/>
        </authorList>
    </citation>
    <scope>NUCLEOTIDE SEQUENCE</scope>
    <source>
        <strain evidence="3">DSM 17368 / JCM 12287 / NRRL B-23963</strain>
    </source>
</reference>
<organism evidence="2 3">
    <name type="scientific">Owenweeksia hongkongensis (strain DSM 17368 / CIP 108786 / JCM 12287 / NRRL B-23963 / UST20020801)</name>
    <dbReference type="NCBI Taxonomy" id="926562"/>
    <lineage>
        <taxon>Bacteria</taxon>
        <taxon>Pseudomonadati</taxon>
        <taxon>Bacteroidota</taxon>
        <taxon>Flavobacteriia</taxon>
        <taxon>Flavobacteriales</taxon>
        <taxon>Owenweeksiaceae</taxon>
        <taxon>Owenweeksia</taxon>
    </lineage>
</organism>
<proteinExistence type="predicted"/>
<sequence>MKENRKQTFLLVVGIICLPLTLYKYYTVGHSDVKYLVGVVVSIWLIYDYYIYKMNKPHILETLKGNFRKGDFE</sequence>
<keyword evidence="1" id="KW-0472">Membrane</keyword>
<feature type="transmembrane region" description="Helical" evidence="1">
    <location>
        <begin position="33"/>
        <end position="52"/>
    </location>
</feature>
<keyword evidence="1" id="KW-1133">Transmembrane helix</keyword>
<dbReference type="AlphaFoldDB" id="G8QZN8"/>
<gene>
    <name evidence="2" type="ordered locus">Oweho_2728</name>
</gene>
<dbReference type="Proteomes" id="UP000005631">
    <property type="component" value="Chromosome"/>
</dbReference>
<name>G8QZN8_OWEHD</name>
<keyword evidence="3" id="KW-1185">Reference proteome</keyword>
<feature type="transmembrane region" description="Helical" evidence="1">
    <location>
        <begin position="9"/>
        <end position="27"/>
    </location>
</feature>
<dbReference type="KEGG" id="oho:Oweho_2728"/>
<dbReference type="EMBL" id="CP003156">
    <property type="protein sequence ID" value="AEV33691.1"/>
    <property type="molecule type" value="Genomic_DNA"/>
</dbReference>
<evidence type="ECO:0000256" key="1">
    <source>
        <dbReference type="SAM" id="Phobius"/>
    </source>
</evidence>
<protein>
    <submittedName>
        <fullName evidence="2">Uncharacterized protein</fullName>
    </submittedName>
</protein>
<evidence type="ECO:0000313" key="2">
    <source>
        <dbReference type="EMBL" id="AEV33691.1"/>
    </source>
</evidence>